<evidence type="ECO:0000259" key="6">
    <source>
        <dbReference type="Pfam" id="PF01420"/>
    </source>
</evidence>
<dbReference type="OrthoDB" id="3197085at2"/>
<evidence type="ECO:0000313" key="7">
    <source>
        <dbReference type="EMBL" id="RCW43323.1"/>
    </source>
</evidence>
<gene>
    <name evidence="7" type="ORF">DFQ14_107213</name>
</gene>
<proteinExistence type="inferred from homology"/>
<feature type="compositionally biased region" description="Low complexity" evidence="5">
    <location>
        <begin position="467"/>
        <end position="477"/>
    </location>
</feature>
<comment type="similarity">
    <text evidence="1">Belongs to the type-I restriction system S methylase family.</text>
</comment>
<evidence type="ECO:0000256" key="2">
    <source>
        <dbReference type="ARBA" id="ARBA00022747"/>
    </source>
</evidence>
<evidence type="ECO:0000256" key="1">
    <source>
        <dbReference type="ARBA" id="ARBA00010923"/>
    </source>
</evidence>
<dbReference type="Pfam" id="PF01420">
    <property type="entry name" value="Methylase_S"/>
    <property type="match status" value="1"/>
</dbReference>
<comment type="caution">
    <text evidence="7">The sequence shown here is derived from an EMBL/GenBank/DDBJ whole genome shotgun (WGS) entry which is preliminary data.</text>
</comment>
<dbReference type="AlphaFoldDB" id="A0A368VV58"/>
<dbReference type="PANTHER" id="PTHR43140">
    <property type="entry name" value="TYPE-1 RESTRICTION ENZYME ECOKI SPECIFICITY PROTEIN"/>
    <property type="match status" value="1"/>
</dbReference>
<evidence type="ECO:0000313" key="8">
    <source>
        <dbReference type="Proteomes" id="UP000253495"/>
    </source>
</evidence>
<accession>A0A368VV58</accession>
<protein>
    <submittedName>
        <fullName evidence="7">Type I restriction enzyme S subunit</fullName>
    </submittedName>
</protein>
<keyword evidence="8" id="KW-1185">Reference proteome</keyword>
<name>A0A368VV58_9ACTN</name>
<dbReference type="SUPFAM" id="SSF116734">
    <property type="entry name" value="DNA methylase specificity domain"/>
    <property type="match status" value="2"/>
</dbReference>
<comment type="subunit">
    <text evidence="4">The methyltransferase is composed of M and S polypeptides.</text>
</comment>
<evidence type="ECO:0000256" key="3">
    <source>
        <dbReference type="ARBA" id="ARBA00023125"/>
    </source>
</evidence>
<dbReference type="InterPro" id="IPR000055">
    <property type="entry name" value="Restrct_endonuc_typeI_TRD"/>
</dbReference>
<feature type="region of interest" description="Disordered" evidence="5">
    <location>
        <begin position="452"/>
        <end position="518"/>
    </location>
</feature>
<sequence>MSDLPDGWEWATLGELCEAQPGFASGKHNRSGDGVLHLRPMNITRNGAIDVSDARYVRDSSERRVMSGDVLFNNTNSPELVGKTALFNDPDPVGFSNHMTRIRPVEGVFSNFLACQLHFLWRTGYFKSVMSNHVNQASVSTKILLRTSVLLAPLAEQRRIVSALEDHLSRLDAGVAGVDAVASKMDRFRDRVLAAAADGSLLGQTDECASPPEPAGVVDGTLPKVPFDWTWRRLGEVADVVGGITKDGKKQSDPALPEVPYLRVANVQRGSLNLNDVASIRADPEKIEKLTLRPGDVLLNEGGDRDKLGRGWVWEGQLAQCIHQNHVFRARIHDGILHPKLLSWHANGFGKNWFFANGKQSVNLASVSLSKVKLLPVPVPPPEQQQELVRTAESYLTMFDEAERLIEQARIRAEQLRRSLLREAFAGRLVEQEPSDEPASVLLERIRAERASVPKAKRTRKPRAAKTRSAQAQPAEPAEADAESEGTAPAAPSPEIASDRPLPPPVGNGTQELLDLDL</sequence>
<evidence type="ECO:0000256" key="4">
    <source>
        <dbReference type="ARBA" id="ARBA00038652"/>
    </source>
</evidence>
<dbReference type="Proteomes" id="UP000253495">
    <property type="component" value="Unassembled WGS sequence"/>
</dbReference>
<dbReference type="PANTHER" id="PTHR43140:SF1">
    <property type="entry name" value="TYPE I RESTRICTION ENZYME ECOKI SPECIFICITY SUBUNIT"/>
    <property type="match status" value="1"/>
</dbReference>
<dbReference type="InterPro" id="IPR051212">
    <property type="entry name" value="Type-I_RE_S_subunit"/>
</dbReference>
<feature type="domain" description="Type I restriction modification DNA specificity" evidence="6">
    <location>
        <begin position="5"/>
        <end position="169"/>
    </location>
</feature>
<dbReference type="GO" id="GO:0009307">
    <property type="term" value="P:DNA restriction-modification system"/>
    <property type="evidence" value="ECO:0007669"/>
    <property type="project" value="UniProtKB-KW"/>
</dbReference>
<organism evidence="7 8">
    <name type="scientific">Halopolyspora algeriensis</name>
    <dbReference type="NCBI Taxonomy" id="1500506"/>
    <lineage>
        <taxon>Bacteria</taxon>
        <taxon>Bacillati</taxon>
        <taxon>Actinomycetota</taxon>
        <taxon>Actinomycetes</taxon>
        <taxon>Actinomycetes incertae sedis</taxon>
        <taxon>Halopolyspora</taxon>
    </lineage>
</organism>
<dbReference type="EMBL" id="QPJC01000007">
    <property type="protein sequence ID" value="RCW43323.1"/>
    <property type="molecule type" value="Genomic_DNA"/>
</dbReference>
<evidence type="ECO:0000256" key="5">
    <source>
        <dbReference type="SAM" id="MobiDB-lite"/>
    </source>
</evidence>
<feature type="compositionally biased region" description="Basic residues" evidence="5">
    <location>
        <begin position="455"/>
        <end position="466"/>
    </location>
</feature>
<dbReference type="Gene3D" id="3.90.220.20">
    <property type="entry name" value="DNA methylase specificity domains"/>
    <property type="match status" value="2"/>
</dbReference>
<keyword evidence="2" id="KW-0680">Restriction system</keyword>
<dbReference type="RefSeq" id="WP_114453505.1">
    <property type="nucleotide sequence ID" value="NZ_QPJC01000007.1"/>
</dbReference>
<dbReference type="GO" id="GO:0003677">
    <property type="term" value="F:DNA binding"/>
    <property type="evidence" value="ECO:0007669"/>
    <property type="project" value="UniProtKB-KW"/>
</dbReference>
<dbReference type="InterPro" id="IPR044946">
    <property type="entry name" value="Restrct_endonuc_typeI_TRD_sf"/>
</dbReference>
<keyword evidence="3" id="KW-0238">DNA-binding</keyword>
<dbReference type="CDD" id="cd17253">
    <property type="entry name" value="RMtype1_S_Eco933I-TRD2-CR2_like"/>
    <property type="match status" value="1"/>
</dbReference>
<reference evidence="7 8" key="1">
    <citation type="submission" date="2018-07" db="EMBL/GenBank/DDBJ databases">
        <title>Genomic Encyclopedia of Type Strains, Phase III (KMG-III): the genomes of soil and plant-associated and newly described type strains.</title>
        <authorList>
            <person name="Whitman W."/>
        </authorList>
    </citation>
    <scope>NUCLEOTIDE SEQUENCE [LARGE SCALE GENOMIC DNA]</scope>
    <source>
        <strain evidence="7 8">CECT 8575</strain>
    </source>
</reference>